<feature type="transmembrane region" description="Helical" evidence="2">
    <location>
        <begin position="633"/>
        <end position="653"/>
    </location>
</feature>
<feature type="compositionally biased region" description="Polar residues" evidence="1">
    <location>
        <begin position="42"/>
        <end position="52"/>
    </location>
</feature>
<feature type="transmembrane region" description="Helical" evidence="2">
    <location>
        <begin position="1054"/>
        <end position="1074"/>
    </location>
</feature>
<evidence type="ECO:0000256" key="1">
    <source>
        <dbReference type="SAM" id="MobiDB-lite"/>
    </source>
</evidence>
<evidence type="ECO:0000313" key="4">
    <source>
        <dbReference type="Proteomes" id="UP000000759"/>
    </source>
</evidence>
<feature type="transmembrane region" description="Helical" evidence="2">
    <location>
        <begin position="558"/>
        <end position="578"/>
    </location>
</feature>
<dbReference type="GeneID" id="7202245"/>
<feature type="transmembrane region" description="Helical" evidence="2">
    <location>
        <begin position="961"/>
        <end position="978"/>
    </location>
</feature>
<feature type="transmembrane region" description="Helical" evidence="2">
    <location>
        <begin position="736"/>
        <end position="762"/>
    </location>
</feature>
<dbReference type="OrthoDB" id="47619at2759"/>
<feature type="transmembrane region" description="Helical" evidence="2">
    <location>
        <begin position="839"/>
        <end position="858"/>
    </location>
</feature>
<feature type="transmembrane region" description="Helical" evidence="2">
    <location>
        <begin position="1262"/>
        <end position="1286"/>
    </location>
</feature>
<dbReference type="HOGENOM" id="CLU_257646_0_0_1"/>
<gene>
    <name evidence="3" type="ORF">PHATRDRAFT_47012</name>
</gene>
<reference evidence="3 4" key="1">
    <citation type="journal article" date="2008" name="Nature">
        <title>The Phaeodactylum genome reveals the evolutionary history of diatom genomes.</title>
        <authorList>
            <person name="Bowler C."/>
            <person name="Allen A.E."/>
            <person name="Badger J.H."/>
            <person name="Grimwood J."/>
            <person name="Jabbari K."/>
            <person name="Kuo A."/>
            <person name="Maheswari U."/>
            <person name="Martens C."/>
            <person name="Maumus F."/>
            <person name="Otillar R.P."/>
            <person name="Rayko E."/>
            <person name="Salamov A."/>
            <person name="Vandepoele K."/>
            <person name="Beszteri B."/>
            <person name="Gruber A."/>
            <person name="Heijde M."/>
            <person name="Katinka M."/>
            <person name="Mock T."/>
            <person name="Valentin K."/>
            <person name="Verret F."/>
            <person name="Berges J.A."/>
            <person name="Brownlee C."/>
            <person name="Cadoret J.P."/>
            <person name="Chiovitti A."/>
            <person name="Choi C.J."/>
            <person name="Coesel S."/>
            <person name="De Martino A."/>
            <person name="Detter J.C."/>
            <person name="Durkin C."/>
            <person name="Falciatore A."/>
            <person name="Fournet J."/>
            <person name="Haruta M."/>
            <person name="Huysman M.J."/>
            <person name="Jenkins B.D."/>
            <person name="Jiroutova K."/>
            <person name="Jorgensen R.E."/>
            <person name="Joubert Y."/>
            <person name="Kaplan A."/>
            <person name="Kroger N."/>
            <person name="Kroth P.G."/>
            <person name="La Roche J."/>
            <person name="Lindquist E."/>
            <person name="Lommer M."/>
            <person name="Martin-Jezequel V."/>
            <person name="Lopez P.J."/>
            <person name="Lucas S."/>
            <person name="Mangogna M."/>
            <person name="McGinnis K."/>
            <person name="Medlin L.K."/>
            <person name="Montsant A."/>
            <person name="Oudot-Le Secq M.P."/>
            <person name="Napoli C."/>
            <person name="Obornik M."/>
            <person name="Parker M.S."/>
            <person name="Petit J.L."/>
            <person name="Porcel B.M."/>
            <person name="Poulsen N."/>
            <person name="Robison M."/>
            <person name="Rychlewski L."/>
            <person name="Rynearson T.A."/>
            <person name="Schmutz J."/>
            <person name="Shapiro H."/>
            <person name="Siaut M."/>
            <person name="Stanley M."/>
            <person name="Sussman M.R."/>
            <person name="Taylor A.R."/>
            <person name="Vardi A."/>
            <person name="von Dassow P."/>
            <person name="Vyverman W."/>
            <person name="Willis A."/>
            <person name="Wyrwicz L.S."/>
            <person name="Rokhsar D.S."/>
            <person name="Weissenbach J."/>
            <person name="Armbrust E.V."/>
            <person name="Green B.R."/>
            <person name="Van de Peer Y."/>
            <person name="Grigoriev I.V."/>
        </authorList>
    </citation>
    <scope>NUCLEOTIDE SEQUENCE [LARGE SCALE GENOMIC DNA]</scope>
    <source>
        <strain evidence="3 4">CCAP 1055/1</strain>
    </source>
</reference>
<feature type="transmembrane region" description="Helical" evidence="2">
    <location>
        <begin position="870"/>
        <end position="890"/>
    </location>
</feature>
<feature type="transmembrane region" description="Helical" evidence="2">
    <location>
        <begin position="431"/>
        <end position="451"/>
    </location>
</feature>
<name>B7G257_PHATC</name>
<feature type="transmembrane region" description="Helical" evidence="2">
    <location>
        <begin position="793"/>
        <end position="819"/>
    </location>
</feature>
<feature type="transmembrane region" description="Helical" evidence="2">
    <location>
        <begin position="1022"/>
        <end position="1042"/>
    </location>
</feature>
<feature type="transmembrane region" description="Helical" evidence="2">
    <location>
        <begin position="984"/>
        <end position="1010"/>
    </location>
</feature>
<evidence type="ECO:0000256" key="2">
    <source>
        <dbReference type="SAM" id="Phobius"/>
    </source>
</evidence>
<feature type="transmembrane region" description="Helical" evidence="2">
    <location>
        <begin position="598"/>
        <end position="621"/>
    </location>
</feature>
<feature type="transmembrane region" description="Helical" evidence="2">
    <location>
        <begin position="704"/>
        <end position="724"/>
    </location>
</feature>
<keyword evidence="2" id="KW-0812">Transmembrane</keyword>
<organism evidence="3 4">
    <name type="scientific">Phaeodactylum tricornutum (strain CCAP 1055/1)</name>
    <dbReference type="NCBI Taxonomy" id="556484"/>
    <lineage>
        <taxon>Eukaryota</taxon>
        <taxon>Sar</taxon>
        <taxon>Stramenopiles</taxon>
        <taxon>Ochrophyta</taxon>
        <taxon>Bacillariophyta</taxon>
        <taxon>Bacillariophyceae</taxon>
        <taxon>Bacillariophycidae</taxon>
        <taxon>Naviculales</taxon>
        <taxon>Phaeodactylaceae</taxon>
        <taxon>Phaeodactylum</taxon>
    </lineage>
</organism>
<dbReference type="Proteomes" id="UP000000759">
    <property type="component" value="Chromosome 12"/>
</dbReference>
<accession>B7G257</accession>
<feature type="transmembrane region" description="Helical" evidence="2">
    <location>
        <begin position="300"/>
        <end position="318"/>
    </location>
</feature>
<feature type="transmembrane region" description="Helical" evidence="2">
    <location>
        <begin position="472"/>
        <end position="495"/>
    </location>
</feature>
<feature type="transmembrane region" description="Helical" evidence="2">
    <location>
        <begin position="190"/>
        <end position="215"/>
    </location>
</feature>
<keyword evidence="2" id="KW-0472">Membrane</keyword>
<sequence>MYHDDASPYAAPGATFGTESHGSVSGSSNIGGGLAQRHRSTESATAPSPFVQSPTSYTYPAATTTNSAAYGYYAGGAAPSAYPSPSTQWGTRPSKNTAPTYQHNGAAMAFLIPSLYVMLIQDHVHDGASWSSSTPLTTFAILTVLLYCLDMSNLREGFLYTLWLSVIVVLSVWGWGLLLQLGDEDEHSGLNVLLILLQTGVYGFVLASGATFVSLQCHWIVQTMPVNTNGSTAAVTSKSMYLDKPANPLPSASSAEASAAGIGLEHMLHGVVPVVFAATCTPTIVGYLESMYGRDTAATLMPYIFLFLLVSALLAFGSSTTSFPITPSAADRSGNGSNLDSKAISSKRPDFIIRPQVAFWHTSLVLIVPVTMHVGICYKRLLSRYADSDDWYDWFLAVAIPYLCLYGLSALDNSDVFPNPYSNRALFGAGGVTLRGTLVPLGVSVLASLALQQRYLIPLCHQFSYHFLGHKSSSWLVSLYWTIATLSFVLCVWFWGRKSVVTNQPIFGEYHEDVVQLTLSLGGLALGKAFGLPWNFTPLPILAFLGLSLWLTTRMLRYLTIFLFVVHAAGVVTFTYRFAGIDHSLALPLGMNVSLIRFGMLLVTSSILIGLVAGLGVRSTGGFGAKILKNVDVTGLVLIAYTLTSMALEIALLKRPVPSSELMGVDDKDLEEEDEMLYDHTWAYMTSFVVICITVFMKKVRILSARTSGIVLALAMGKAVSIFIDDGEEEDPADGSSLTAVFIRALCAAVLCIVMFAPRIFLQPIYLKSAIRSRGLFNGRGGSELPTRALQTIVLYAFVFLPIALVIAIPYVLFPLASALAGEYGGDSFYSSTPPVSELIGSTVALWGLACLSTLNFYLPDGGGEMWKKLSALAFLMGVGIFFTAPTFGAGNKDVMMNPYASISSVGSQMVLRSKSRTGGWGLLSAALATFLSIAGPLELKERRNKSGRKDKYLLFRTMSFSLLFGGGVSWFIILQSMSETEWLYLFLTSIACMTIAFLGTVASVLGYHIELENFEDVDQIFQIWILALPALIPVTGAPHFFKSQGSHPFGSGGWLATYMSIASITLLVFALSLRSRLLKNQSTRSVANLSSIFSWLCAVTVIYGRYGVSGMDANYDVITFAGVPFPILGTIIVSPILLALEGESASSESRSRVQRLTTAGPRTQSSMGLKFSSLNESNRFAPLLTAINVVFIAASLYAVLLRGSGLFNMFGASVAKSHEGVFYKVFGDADKDNEDLAVLAQKTISHSKALATSAKLAGSGFWTAGGFFGPMMHLGGIGATAPSFALQIAHWFKYRNVSASISTLVLPLNAVPLILCRGIPALQAVALINIVTGIFQAASIRKADRLSQMQI</sequence>
<feature type="transmembrane region" description="Helical" evidence="2">
    <location>
        <begin position="681"/>
        <end position="697"/>
    </location>
</feature>
<feature type="transmembrane region" description="Helical" evidence="2">
    <location>
        <begin position="101"/>
        <end position="120"/>
    </location>
</feature>
<keyword evidence="2" id="KW-1133">Transmembrane helix</keyword>
<dbReference type="EMBL" id="CM000614">
    <property type="protein sequence ID" value="EEC47075.1"/>
    <property type="molecule type" value="Genomic_DNA"/>
</dbReference>
<feature type="transmembrane region" description="Helical" evidence="2">
    <location>
        <begin position="1086"/>
        <end position="1107"/>
    </location>
</feature>
<feature type="transmembrane region" description="Helical" evidence="2">
    <location>
        <begin position="1322"/>
        <end position="1341"/>
    </location>
</feature>
<feature type="transmembrane region" description="Helical" evidence="2">
    <location>
        <begin position="1119"/>
        <end position="1141"/>
    </location>
</feature>
<keyword evidence="4" id="KW-1185">Reference proteome</keyword>
<dbReference type="RefSeq" id="XP_002181152.1">
    <property type="nucleotide sequence ID" value="XM_002181116.1"/>
</dbReference>
<dbReference type="KEGG" id="pti:PHATRDRAFT_47012"/>
<dbReference type="InParanoid" id="B7G257"/>
<feature type="transmembrane region" description="Helical" evidence="2">
    <location>
        <begin position="1181"/>
        <end position="1201"/>
    </location>
</feature>
<dbReference type="OMA" id="VISWLCA"/>
<feature type="transmembrane region" description="Helical" evidence="2">
    <location>
        <begin position="158"/>
        <end position="178"/>
    </location>
</feature>
<proteinExistence type="predicted"/>
<dbReference type="eggNOG" id="ENOG502TJTN">
    <property type="taxonomic scope" value="Eukaryota"/>
</dbReference>
<dbReference type="PaxDb" id="2850-Phatr47012"/>
<reference evidence="4" key="2">
    <citation type="submission" date="2008-08" db="EMBL/GenBank/DDBJ databases">
        <authorList>
            <consortium name="Diatom Consortium"/>
            <person name="Grigoriev I."/>
            <person name="Grimwood J."/>
            <person name="Kuo A."/>
            <person name="Otillar R.P."/>
            <person name="Salamov A."/>
            <person name="Detter J.C."/>
            <person name="Lindquist E."/>
            <person name="Shapiro H."/>
            <person name="Lucas S."/>
            <person name="Glavina del Rio T."/>
            <person name="Pitluck S."/>
            <person name="Rokhsar D."/>
            <person name="Bowler C."/>
        </authorList>
    </citation>
    <scope>GENOME REANNOTATION</scope>
    <source>
        <strain evidence="4">CCAP 1055/1</strain>
    </source>
</reference>
<feature type="transmembrane region" description="Helical" evidence="2">
    <location>
        <begin position="358"/>
        <end position="379"/>
    </location>
</feature>
<feature type="transmembrane region" description="Helical" evidence="2">
    <location>
        <begin position="532"/>
        <end position="551"/>
    </location>
</feature>
<feature type="transmembrane region" description="Helical" evidence="2">
    <location>
        <begin position="132"/>
        <end position="149"/>
    </location>
</feature>
<feature type="transmembrane region" description="Helical" evidence="2">
    <location>
        <begin position="920"/>
        <end position="940"/>
    </location>
</feature>
<evidence type="ECO:0000313" key="3">
    <source>
        <dbReference type="EMBL" id="EEC47075.1"/>
    </source>
</evidence>
<feature type="region of interest" description="Disordered" evidence="1">
    <location>
        <begin position="1"/>
        <end position="52"/>
    </location>
</feature>
<feature type="transmembrane region" description="Helical" evidence="2">
    <location>
        <begin position="391"/>
        <end position="411"/>
    </location>
</feature>
<protein>
    <submittedName>
        <fullName evidence="3">Uncharacterized protein</fullName>
    </submittedName>
</protein>